<dbReference type="OrthoDB" id="2757672at2759"/>
<gene>
    <name evidence="1" type="ORF">GSI_03109</name>
</gene>
<reference evidence="1 2" key="1">
    <citation type="journal article" date="2015" name="Sci. Rep.">
        <title>Chromosome-level genome map provides insights into diverse defense mechanisms in the medicinal fungus Ganoderma sinense.</title>
        <authorList>
            <person name="Zhu Y."/>
            <person name="Xu J."/>
            <person name="Sun C."/>
            <person name="Zhou S."/>
            <person name="Xu H."/>
            <person name="Nelson D.R."/>
            <person name="Qian J."/>
            <person name="Song J."/>
            <person name="Luo H."/>
            <person name="Xiang L."/>
            <person name="Li Y."/>
            <person name="Xu Z."/>
            <person name="Ji A."/>
            <person name="Wang L."/>
            <person name="Lu S."/>
            <person name="Hayward A."/>
            <person name="Sun W."/>
            <person name="Li X."/>
            <person name="Schwartz D.C."/>
            <person name="Wang Y."/>
            <person name="Chen S."/>
        </authorList>
    </citation>
    <scope>NUCLEOTIDE SEQUENCE [LARGE SCALE GENOMIC DNA]</scope>
    <source>
        <strain evidence="1 2">ZZ0214-1</strain>
    </source>
</reference>
<dbReference type="EMBL" id="AYKW01000005">
    <property type="protein sequence ID" value="PIL34334.1"/>
    <property type="molecule type" value="Genomic_DNA"/>
</dbReference>
<sequence>MSSMTRISRDEALVVLDDQRAQVETFCQQLLGDEQEALRPLGFPKDPDQWHKSVPSIIRRLNLEYRHDCKFDVIEGARKIRRTHVSLDELMERLAACREMRATITELDSEFQDLCALRMPQLSLALVHHFAGIMPTIAASVALVHELVDSADQSISACTLMLEVMTMSKFRIWLSIPAPEFRVELAEYSDLLKALEDQETTQQDLLKQAKTYFDSAASLPKVVVGLRPGTFLDVASLRGMHVTYSQILEDLKMLEKVRPVLENDANPRLTSDCSYMCLFGTR</sequence>
<organism evidence="1 2">
    <name type="scientific">Ganoderma sinense ZZ0214-1</name>
    <dbReference type="NCBI Taxonomy" id="1077348"/>
    <lineage>
        <taxon>Eukaryota</taxon>
        <taxon>Fungi</taxon>
        <taxon>Dikarya</taxon>
        <taxon>Basidiomycota</taxon>
        <taxon>Agaricomycotina</taxon>
        <taxon>Agaricomycetes</taxon>
        <taxon>Polyporales</taxon>
        <taxon>Polyporaceae</taxon>
        <taxon>Ganoderma</taxon>
    </lineage>
</organism>
<proteinExistence type="predicted"/>
<comment type="caution">
    <text evidence="1">The sequence shown here is derived from an EMBL/GenBank/DDBJ whole genome shotgun (WGS) entry which is preliminary data.</text>
</comment>
<dbReference type="Proteomes" id="UP000230002">
    <property type="component" value="Unassembled WGS sequence"/>
</dbReference>
<name>A0A2G8SKN8_9APHY</name>
<accession>A0A2G8SKN8</accession>
<protein>
    <submittedName>
        <fullName evidence="1">Uncharacterized protein</fullName>
    </submittedName>
</protein>
<keyword evidence="2" id="KW-1185">Reference proteome</keyword>
<dbReference type="AlphaFoldDB" id="A0A2G8SKN8"/>
<evidence type="ECO:0000313" key="1">
    <source>
        <dbReference type="EMBL" id="PIL34334.1"/>
    </source>
</evidence>
<evidence type="ECO:0000313" key="2">
    <source>
        <dbReference type="Proteomes" id="UP000230002"/>
    </source>
</evidence>